<dbReference type="EMBL" id="HE575323">
    <property type="protein sequence ID" value="CCC93306.1"/>
    <property type="molecule type" value="Genomic_DNA"/>
</dbReference>
<name>G0UV91_TRYCI</name>
<sequence length="404" mass="44334">MHPEIEELKRRNRAPGKRLPPLPPESQRGPQRPSTYYSKTHSDTSAKRRLVRSESQSSKHLEDKRRTSDNPPTHSSSKTTSLFNNTSSGKRGVESERTDVTASPSSNPTPHKIPTKPHTREPGRTRNSIDVRNGNSNNRIDPATCVATVGSVTNTPKRSTGSPPSAPNAASSDGLSSTSNQPAESVARCGYSQGGEEPVANDSNTTPLDHYLSKRKYNKSIPDDVLRVLEGNSLEEPFTTDLWARSYGVEEQRTTGQYACVRCGMPLVVPRYQLRYSVRGIAAFERMHWDGVAVRIGGLSSAPGSGRCGRGELELQVRCRCCDGFIGIIVPDLEGESRNIFVVNSCCLRYDRVEDTQCKLDNPCGANCGGDILEGKVENTQGDRLLLVEEGEIDFDDPDIFEVD</sequence>
<feature type="compositionally biased region" description="Polar residues" evidence="1">
    <location>
        <begin position="173"/>
        <end position="183"/>
    </location>
</feature>
<feature type="compositionally biased region" description="Polar residues" evidence="1">
    <location>
        <begin position="150"/>
        <end position="161"/>
    </location>
</feature>
<feature type="compositionally biased region" description="Polar residues" evidence="1">
    <location>
        <begin position="69"/>
        <end position="89"/>
    </location>
</feature>
<feature type="compositionally biased region" description="Basic and acidic residues" evidence="1">
    <location>
        <begin position="118"/>
        <end position="129"/>
    </location>
</feature>
<evidence type="ECO:0000256" key="1">
    <source>
        <dbReference type="SAM" id="MobiDB-lite"/>
    </source>
</evidence>
<feature type="compositionally biased region" description="Basic and acidic residues" evidence="1">
    <location>
        <begin position="57"/>
        <end position="68"/>
    </location>
</feature>
<feature type="compositionally biased region" description="Polar residues" evidence="1">
    <location>
        <begin position="130"/>
        <end position="139"/>
    </location>
</feature>
<proteinExistence type="predicted"/>
<protein>
    <submittedName>
        <fullName evidence="2">Uncharacterized protein</fullName>
    </submittedName>
</protein>
<dbReference type="AlphaFoldDB" id="G0UV91"/>
<feature type="region of interest" description="Disordered" evidence="1">
    <location>
        <begin position="1"/>
        <end position="207"/>
    </location>
</feature>
<evidence type="ECO:0000313" key="2">
    <source>
        <dbReference type="EMBL" id="CCC93306.1"/>
    </source>
</evidence>
<dbReference type="VEuPathDB" id="TriTrypDB:TcIL3000_10_650"/>
<accession>G0UV91</accession>
<feature type="compositionally biased region" description="Polar residues" evidence="1">
    <location>
        <begin position="28"/>
        <end position="39"/>
    </location>
</feature>
<dbReference type="InterPro" id="IPR011057">
    <property type="entry name" value="Mss4-like_sf"/>
</dbReference>
<dbReference type="SUPFAM" id="SSF51316">
    <property type="entry name" value="Mss4-like"/>
    <property type="match status" value="1"/>
</dbReference>
<organism evidence="2">
    <name type="scientific">Trypanosoma congolense (strain IL3000)</name>
    <dbReference type="NCBI Taxonomy" id="1068625"/>
    <lineage>
        <taxon>Eukaryota</taxon>
        <taxon>Discoba</taxon>
        <taxon>Euglenozoa</taxon>
        <taxon>Kinetoplastea</taxon>
        <taxon>Metakinetoplastina</taxon>
        <taxon>Trypanosomatida</taxon>
        <taxon>Trypanosomatidae</taxon>
        <taxon>Trypanosoma</taxon>
        <taxon>Nannomonas</taxon>
    </lineage>
</organism>
<reference evidence="2" key="1">
    <citation type="journal article" date="2012" name="Proc. Natl. Acad. Sci. U.S.A.">
        <title>Antigenic diversity is generated by distinct evolutionary mechanisms in African trypanosome species.</title>
        <authorList>
            <person name="Jackson A.P."/>
            <person name="Berry A."/>
            <person name="Aslett M."/>
            <person name="Allison H.C."/>
            <person name="Burton P."/>
            <person name="Vavrova-Anderson J."/>
            <person name="Brown R."/>
            <person name="Browne H."/>
            <person name="Corton N."/>
            <person name="Hauser H."/>
            <person name="Gamble J."/>
            <person name="Gilderthorp R."/>
            <person name="Marcello L."/>
            <person name="McQuillan J."/>
            <person name="Otto T.D."/>
            <person name="Quail M.A."/>
            <person name="Sanders M.J."/>
            <person name="van Tonder A."/>
            <person name="Ginger M.L."/>
            <person name="Field M.C."/>
            <person name="Barry J.D."/>
            <person name="Hertz-Fowler C."/>
            <person name="Berriman M."/>
        </authorList>
    </citation>
    <scope>NUCLEOTIDE SEQUENCE</scope>
    <source>
        <strain evidence="2">IL3000</strain>
    </source>
</reference>
<dbReference type="Gene3D" id="2.170.150.20">
    <property type="entry name" value="Peptide methionine sulfoxide reductase"/>
    <property type="match status" value="1"/>
</dbReference>
<gene>
    <name evidence="2" type="ORF">TCIL3000_10_650</name>
</gene>